<dbReference type="AlphaFoldDB" id="A0A0D0DVX9"/>
<dbReference type="EMBL" id="KN824866">
    <property type="protein sequence ID" value="KIK99238.1"/>
    <property type="molecule type" value="Genomic_DNA"/>
</dbReference>
<dbReference type="Proteomes" id="UP000054538">
    <property type="component" value="Unassembled WGS sequence"/>
</dbReference>
<dbReference type="STRING" id="930991.A0A0D0DVX9"/>
<keyword evidence="2" id="KW-1185">Reference proteome</keyword>
<name>A0A0D0DVX9_9AGAM</name>
<evidence type="ECO:0008006" key="3">
    <source>
        <dbReference type="Google" id="ProtNLM"/>
    </source>
</evidence>
<dbReference type="SUPFAM" id="SSF52047">
    <property type="entry name" value="RNI-like"/>
    <property type="match status" value="1"/>
</dbReference>
<reference evidence="2" key="2">
    <citation type="submission" date="2015-01" db="EMBL/GenBank/DDBJ databases">
        <title>Evolutionary Origins and Diversification of the Mycorrhizal Mutualists.</title>
        <authorList>
            <consortium name="DOE Joint Genome Institute"/>
            <consortium name="Mycorrhizal Genomics Consortium"/>
            <person name="Kohler A."/>
            <person name="Kuo A."/>
            <person name="Nagy L.G."/>
            <person name="Floudas D."/>
            <person name="Copeland A."/>
            <person name="Barry K.W."/>
            <person name="Cichocki N."/>
            <person name="Veneault-Fourrey C."/>
            <person name="LaButti K."/>
            <person name="Lindquist E.A."/>
            <person name="Lipzen A."/>
            <person name="Lundell T."/>
            <person name="Morin E."/>
            <person name="Murat C."/>
            <person name="Riley R."/>
            <person name="Ohm R."/>
            <person name="Sun H."/>
            <person name="Tunlid A."/>
            <person name="Henrissat B."/>
            <person name="Grigoriev I.V."/>
            <person name="Hibbett D.S."/>
            <person name="Martin F."/>
        </authorList>
    </citation>
    <scope>NUCLEOTIDE SEQUENCE [LARGE SCALE GENOMIC DNA]</scope>
    <source>
        <strain evidence="2">Ve08.2h10</strain>
    </source>
</reference>
<accession>A0A0D0DVX9</accession>
<reference evidence="1 2" key="1">
    <citation type="submission" date="2014-04" db="EMBL/GenBank/DDBJ databases">
        <authorList>
            <consortium name="DOE Joint Genome Institute"/>
            <person name="Kuo A."/>
            <person name="Kohler A."/>
            <person name="Jargeat P."/>
            <person name="Nagy L.G."/>
            <person name="Floudas D."/>
            <person name="Copeland A."/>
            <person name="Barry K.W."/>
            <person name="Cichocki N."/>
            <person name="Veneault-Fourrey C."/>
            <person name="LaButti K."/>
            <person name="Lindquist E.A."/>
            <person name="Lipzen A."/>
            <person name="Lundell T."/>
            <person name="Morin E."/>
            <person name="Murat C."/>
            <person name="Sun H."/>
            <person name="Tunlid A."/>
            <person name="Henrissat B."/>
            <person name="Grigoriev I.V."/>
            <person name="Hibbett D.S."/>
            <person name="Martin F."/>
            <person name="Nordberg H.P."/>
            <person name="Cantor M.N."/>
            <person name="Hua S.X."/>
        </authorList>
    </citation>
    <scope>NUCLEOTIDE SEQUENCE [LARGE SCALE GENOMIC DNA]</scope>
    <source>
        <strain evidence="1 2">Ve08.2h10</strain>
    </source>
</reference>
<sequence>MSSGHTPLFSPTSAMLPAPGLIMSVNSPDSFALCTVVRAGLELQQTHGPIYAMPIDILAYIFHLGTHFDRNNGVEFPILVSHVCKSWRNLALSTPRLWTTIFISSASIAEWVTFPPGPVLPKASAFVIRSQRCPLRIRVELMVPARANLVDQVVSLFVRTLTTATIELIALVHDRVKTLHIETNVNDAVFMATFRLLSLGLPLLEDWRIDFGNADDSFKRRTWSVPNQTFAEFDASGLRRGWLGDGTPQLSMDASLPRLRALCLCGVRATWAHWSIRNLTSLSLSYMSIADRPAMHHLGDVLERNAASLEQLELFAMLPRKWAEDQMPRIILPKLRELRVGYADQNEAIGLFMVLEMPSLKSLALCDVPRTLHYMHQRDLKYRGFDTDIPIDITVPNLAPDSDSDSTILLCTLTRRCRSLMTQIQELELLHVLLDPQARLWADDVFADQDVAAQFLCPLELLLTMHSLKNLVLSGADPAILQSLNQPLIFPAHAPEARKPRIFYCGSQISTLKVLEADYDDLVDFLYNRSEIARDLEHSPLLPVFGRLEFSLELADMHSLQRECRGNNIDLTLLAKKVRCKALPIPAVNANQPAL</sequence>
<dbReference type="OrthoDB" id="3252356at2759"/>
<dbReference type="HOGENOM" id="CLU_457864_0_0_1"/>
<dbReference type="InterPro" id="IPR036047">
    <property type="entry name" value="F-box-like_dom_sf"/>
</dbReference>
<dbReference type="Gene3D" id="1.20.1280.50">
    <property type="match status" value="1"/>
</dbReference>
<dbReference type="InParanoid" id="A0A0D0DVX9"/>
<organism evidence="1 2">
    <name type="scientific">Paxillus rubicundulus Ve08.2h10</name>
    <dbReference type="NCBI Taxonomy" id="930991"/>
    <lineage>
        <taxon>Eukaryota</taxon>
        <taxon>Fungi</taxon>
        <taxon>Dikarya</taxon>
        <taxon>Basidiomycota</taxon>
        <taxon>Agaricomycotina</taxon>
        <taxon>Agaricomycetes</taxon>
        <taxon>Agaricomycetidae</taxon>
        <taxon>Boletales</taxon>
        <taxon>Paxilineae</taxon>
        <taxon>Paxillaceae</taxon>
        <taxon>Paxillus</taxon>
    </lineage>
</organism>
<dbReference type="SUPFAM" id="SSF81383">
    <property type="entry name" value="F-box domain"/>
    <property type="match status" value="1"/>
</dbReference>
<proteinExistence type="predicted"/>
<evidence type="ECO:0000313" key="2">
    <source>
        <dbReference type="Proteomes" id="UP000054538"/>
    </source>
</evidence>
<evidence type="ECO:0000313" key="1">
    <source>
        <dbReference type="EMBL" id="KIK99238.1"/>
    </source>
</evidence>
<gene>
    <name evidence="1" type="ORF">PAXRUDRAFT_823003</name>
</gene>
<protein>
    <recommendedName>
        <fullName evidence="3">F-box domain-containing protein</fullName>
    </recommendedName>
</protein>